<keyword evidence="1" id="KW-1133">Transmembrane helix</keyword>
<sequence>MTANTSTTINLTNISTAANNTTDISIKLYNVYRKRSKRRTIAILLIILILIMASTICFICIKASTDASDTGLTVLPLILGVIIATPAFVLLIAVYYNYQSYRFGHDWMKRAQYCVKLDGELWQKQIDSLQNTLPTKNKRISCRKNDYDQYKAKTTGYIVFTEKGIIVDEILCFQYDSLVIYTADLVEHTKETGLCVRLIMRTESAIPLDAINSTKRKKREFEVNLLMGKHHQTKELVDLRESILANSEKCLLENTFSTRLRTLKRSNPFSR</sequence>
<comment type="caution">
    <text evidence="3">The sequence shown here is derived from an EMBL/GenBank/DDBJ whole genome shotgun (WGS) entry which is preliminary data.</text>
</comment>
<dbReference type="OrthoDB" id="10308728at2759"/>
<evidence type="ECO:0000313" key="5">
    <source>
        <dbReference type="Proteomes" id="UP000663852"/>
    </source>
</evidence>
<feature type="transmembrane region" description="Helical" evidence="1">
    <location>
        <begin position="77"/>
        <end position="98"/>
    </location>
</feature>
<dbReference type="AlphaFoldDB" id="A0A815DS16"/>
<keyword evidence="1" id="KW-0472">Membrane</keyword>
<keyword evidence="4" id="KW-1185">Reference proteome</keyword>
<feature type="transmembrane region" description="Helical" evidence="1">
    <location>
        <begin position="41"/>
        <end position="65"/>
    </location>
</feature>
<dbReference type="EMBL" id="CAJNOJ010000217">
    <property type="protein sequence ID" value="CAF1301913.1"/>
    <property type="molecule type" value="Genomic_DNA"/>
</dbReference>
<proteinExistence type="predicted"/>
<evidence type="ECO:0000313" key="3">
    <source>
        <dbReference type="EMBL" id="CAF1301913.1"/>
    </source>
</evidence>
<dbReference type="Proteomes" id="UP000663852">
    <property type="component" value="Unassembled WGS sequence"/>
</dbReference>
<name>A0A815DS16_ADIRI</name>
<reference evidence="3" key="1">
    <citation type="submission" date="2021-02" db="EMBL/GenBank/DDBJ databases">
        <authorList>
            <person name="Nowell W R."/>
        </authorList>
    </citation>
    <scope>NUCLEOTIDE SEQUENCE</scope>
</reference>
<evidence type="ECO:0008006" key="6">
    <source>
        <dbReference type="Google" id="ProtNLM"/>
    </source>
</evidence>
<dbReference type="Proteomes" id="UP000663828">
    <property type="component" value="Unassembled WGS sequence"/>
</dbReference>
<accession>A0A815DS16</accession>
<organism evidence="3 5">
    <name type="scientific">Adineta ricciae</name>
    <name type="common">Rotifer</name>
    <dbReference type="NCBI Taxonomy" id="249248"/>
    <lineage>
        <taxon>Eukaryota</taxon>
        <taxon>Metazoa</taxon>
        <taxon>Spiralia</taxon>
        <taxon>Gnathifera</taxon>
        <taxon>Rotifera</taxon>
        <taxon>Eurotatoria</taxon>
        <taxon>Bdelloidea</taxon>
        <taxon>Adinetida</taxon>
        <taxon>Adinetidae</taxon>
        <taxon>Adineta</taxon>
    </lineage>
</organism>
<evidence type="ECO:0000313" key="4">
    <source>
        <dbReference type="Proteomes" id="UP000663828"/>
    </source>
</evidence>
<keyword evidence="1" id="KW-0812">Transmembrane</keyword>
<gene>
    <name evidence="3" type="ORF">EDS130_LOCUS30653</name>
    <name evidence="2" type="ORF">XAT740_LOCUS7587</name>
</gene>
<dbReference type="EMBL" id="CAJNOR010000365">
    <property type="protein sequence ID" value="CAF0892496.1"/>
    <property type="molecule type" value="Genomic_DNA"/>
</dbReference>
<evidence type="ECO:0000313" key="2">
    <source>
        <dbReference type="EMBL" id="CAF0892496.1"/>
    </source>
</evidence>
<evidence type="ECO:0000256" key="1">
    <source>
        <dbReference type="SAM" id="Phobius"/>
    </source>
</evidence>
<protein>
    <recommendedName>
        <fullName evidence="6">Transmembrane protein</fullName>
    </recommendedName>
</protein>